<evidence type="ECO:0000256" key="9">
    <source>
        <dbReference type="ARBA" id="ARBA00045912"/>
    </source>
</evidence>
<feature type="transmembrane region" description="Helical" evidence="10">
    <location>
        <begin position="143"/>
        <end position="165"/>
    </location>
</feature>
<dbReference type="InterPro" id="IPR007594">
    <property type="entry name" value="RFT1"/>
</dbReference>
<dbReference type="AlphaFoldDB" id="A0A397TJ88"/>
<dbReference type="PANTHER" id="PTHR13117">
    <property type="entry name" value="ENDOPLASMIC RETICULUM MULTISPAN TRANSMEMBRANE PROTEIN-RELATED"/>
    <property type="match status" value="1"/>
</dbReference>
<evidence type="ECO:0000256" key="2">
    <source>
        <dbReference type="ARBA" id="ARBA00004922"/>
    </source>
</evidence>
<evidence type="ECO:0000256" key="3">
    <source>
        <dbReference type="ARBA" id="ARBA00010288"/>
    </source>
</evidence>
<feature type="compositionally biased region" description="Basic and acidic residues" evidence="11">
    <location>
        <begin position="9"/>
        <end position="24"/>
    </location>
</feature>
<dbReference type="EMBL" id="QKYT01000018">
    <property type="protein sequence ID" value="RIA98290.1"/>
    <property type="molecule type" value="Genomic_DNA"/>
</dbReference>
<feature type="transmembrane region" description="Helical" evidence="10">
    <location>
        <begin position="467"/>
        <end position="486"/>
    </location>
</feature>
<feature type="transmembrane region" description="Helical" evidence="10">
    <location>
        <begin position="430"/>
        <end position="455"/>
    </location>
</feature>
<name>A0A397TJ88_9GLOM</name>
<evidence type="ECO:0000256" key="6">
    <source>
        <dbReference type="ARBA" id="ARBA00022989"/>
    </source>
</evidence>
<comment type="similarity">
    <text evidence="3 10">Belongs to the RFT1 family.</text>
</comment>
<evidence type="ECO:0000313" key="12">
    <source>
        <dbReference type="EMBL" id="RIA98290.1"/>
    </source>
</evidence>
<evidence type="ECO:0000256" key="7">
    <source>
        <dbReference type="ARBA" id="ARBA00023136"/>
    </source>
</evidence>
<dbReference type="Pfam" id="PF04506">
    <property type="entry name" value="Rft-1"/>
    <property type="match status" value="1"/>
</dbReference>
<dbReference type="Proteomes" id="UP000265703">
    <property type="component" value="Unassembled WGS sequence"/>
</dbReference>
<comment type="pathway">
    <text evidence="2">Protein modification; protein glycosylation.</text>
</comment>
<dbReference type="PANTHER" id="PTHR13117:SF5">
    <property type="entry name" value="PROTEIN RFT1 HOMOLOG"/>
    <property type="match status" value="1"/>
</dbReference>
<feature type="transmembrane region" description="Helical" evidence="10">
    <location>
        <begin position="492"/>
        <end position="515"/>
    </location>
</feature>
<keyword evidence="4 10" id="KW-0812">Transmembrane</keyword>
<dbReference type="GO" id="GO:0005789">
    <property type="term" value="C:endoplasmic reticulum membrane"/>
    <property type="evidence" value="ECO:0007669"/>
    <property type="project" value="UniProtKB-SubCell"/>
</dbReference>
<evidence type="ECO:0000256" key="4">
    <source>
        <dbReference type="ARBA" id="ARBA00022692"/>
    </source>
</evidence>
<keyword evidence="7 10" id="KW-0472">Membrane</keyword>
<evidence type="ECO:0000256" key="5">
    <source>
        <dbReference type="ARBA" id="ARBA00022824"/>
    </source>
</evidence>
<keyword evidence="5 10" id="KW-0256">Endoplasmic reticulum</keyword>
<feature type="transmembrane region" description="Helical" evidence="10">
    <location>
        <begin position="171"/>
        <end position="191"/>
    </location>
</feature>
<keyword evidence="13" id="KW-1185">Reference proteome</keyword>
<accession>A0A397TJ88</accession>
<gene>
    <name evidence="12" type="ORF">C1645_719106</name>
</gene>
<protein>
    <recommendedName>
        <fullName evidence="8 10">Man(5)GlcNAc(2)-PP-dolichol translocation protein RFT1</fullName>
    </recommendedName>
</protein>
<evidence type="ECO:0000256" key="10">
    <source>
        <dbReference type="RuleBase" id="RU365067"/>
    </source>
</evidence>
<evidence type="ECO:0000313" key="13">
    <source>
        <dbReference type="Proteomes" id="UP000265703"/>
    </source>
</evidence>
<evidence type="ECO:0000256" key="8">
    <source>
        <dbReference type="ARBA" id="ARBA00044793"/>
    </source>
</evidence>
<feature type="region of interest" description="Disordered" evidence="11">
    <location>
        <begin position="1"/>
        <end position="33"/>
    </location>
</feature>
<feature type="transmembrane region" description="Helical" evidence="10">
    <location>
        <begin position="536"/>
        <end position="558"/>
    </location>
</feature>
<feature type="transmembrane region" description="Helical" evidence="10">
    <location>
        <begin position="212"/>
        <end position="231"/>
    </location>
</feature>
<organism evidence="12 13">
    <name type="scientific">Glomus cerebriforme</name>
    <dbReference type="NCBI Taxonomy" id="658196"/>
    <lineage>
        <taxon>Eukaryota</taxon>
        <taxon>Fungi</taxon>
        <taxon>Fungi incertae sedis</taxon>
        <taxon>Mucoromycota</taxon>
        <taxon>Glomeromycotina</taxon>
        <taxon>Glomeromycetes</taxon>
        <taxon>Glomerales</taxon>
        <taxon>Glomeraceae</taxon>
        <taxon>Glomus</taxon>
    </lineage>
</organism>
<dbReference type="GO" id="GO:0006488">
    <property type="term" value="P:dolichol-linked oligosaccharide biosynthetic process"/>
    <property type="evidence" value="ECO:0007669"/>
    <property type="project" value="InterPro"/>
</dbReference>
<sequence length="617" mass="68394">MSAVKRKNIKETSEEKDKIIENEHQSSAQSSQKDVSQILSSSVAGASSLVMLQLISRLTTFVLHQIVLRYTDPATFGIASVQLELLLATILFLSREGFRCALLRGGGDTVIDDSSGDRSQGKGSIISANSSIGSVQKITNLSYVPIPIGMITTFFACAFYIFYATEETLSAPYYVTSVILYGLAAFIELIIEPLFIAATNNLIFTLRVRCEMIGVFLRCFITFAMTIMGAPKNGEKGENAYGILAFAVAQFGFSLVLMIGYIGYFVSNWDIQLLKPRKLQDERQKVFWFDDHLFNLAKTFTKQSLLKHVLTEGDKMLITLLSEPVDQGIYAFVFNYGSLIVRILFQPLEETTRTLFSKLLTNVDIPNDADNIQKESKAEARRTALITSLQVLTTLIKFHILLGLLFIGFATNYTGTLIDLFVGSVWSKTLAPLVLSVYCVYVPIMGINGITEAFVAAVASEETLGILNYWLIAFSAGFVGAGVIFMKLLAAGAVGLVAANAVNLSTRILWSWNFIKSYFLKDRGGDKQEMDELKRMLSLTNLLPNYLVLILFSSAWIITYFSNQMIGWESLDAKIKHIAVGGVCAIVVAGITYIQEKEFIRESMRLIRGNKASNKQE</sequence>
<reference evidence="12 13" key="1">
    <citation type="submission" date="2018-06" db="EMBL/GenBank/DDBJ databases">
        <title>Comparative genomics reveals the genomic features of Rhizophagus irregularis, R. cerebriforme, R. diaphanum and Gigaspora rosea, and their symbiotic lifestyle signature.</title>
        <authorList>
            <person name="Morin E."/>
            <person name="San Clemente H."/>
            <person name="Chen E.C.H."/>
            <person name="De La Providencia I."/>
            <person name="Hainaut M."/>
            <person name="Kuo A."/>
            <person name="Kohler A."/>
            <person name="Murat C."/>
            <person name="Tang N."/>
            <person name="Roy S."/>
            <person name="Loubradou J."/>
            <person name="Henrissat B."/>
            <person name="Grigoriev I.V."/>
            <person name="Corradi N."/>
            <person name="Roux C."/>
            <person name="Martin F.M."/>
        </authorList>
    </citation>
    <scope>NUCLEOTIDE SEQUENCE [LARGE SCALE GENOMIC DNA]</scope>
    <source>
        <strain evidence="12 13">DAOM 227022</strain>
    </source>
</reference>
<comment type="function">
    <text evidence="9 10">Intramembrane glycolipid transporter that operates in the biosynthetic pathway of dolichol-linked oligosaccharides, the glycan precursors employed in protein asparagine (N)-glycosylation. The sequential addition of sugars to dolichol pyrophosphate produces dolichol-linked oligosaccharides containing fourteen sugars, including two GlcNAcs, nine mannoses and three glucoses. Once assembled, the oligosaccharide is transferred from the lipid to nascent proteins by oligosaccharyltransferases. The assembly of dolichol-linked oligosaccharides begins on the cytosolic side of the endoplasmic reticulum membrane and finishes in its lumen. RFT1 could mediate the translocation of the cytosolically oriented intermediate DolPP-GlcNAc2Man5, produced by ALG11, into the ER lumen where dolichol-linked oligosaccharides assembly continues. However, the intramembrane lipid transporter activity could not be confirmed in vitro.</text>
</comment>
<dbReference type="GO" id="GO:0034203">
    <property type="term" value="P:glycolipid translocation"/>
    <property type="evidence" value="ECO:0007669"/>
    <property type="project" value="TreeGrafter"/>
</dbReference>
<comment type="caution">
    <text evidence="12">The sequence shown here is derived from an EMBL/GenBank/DDBJ whole genome shotgun (WGS) entry which is preliminary data.</text>
</comment>
<comment type="subcellular location">
    <subcellularLocation>
        <location evidence="1 10">Endoplasmic reticulum membrane</location>
        <topology evidence="1 10">Multi-pass membrane protein</topology>
    </subcellularLocation>
</comment>
<feature type="transmembrane region" description="Helical" evidence="10">
    <location>
        <begin position="578"/>
        <end position="595"/>
    </location>
</feature>
<dbReference type="OrthoDB" id="9979195at2759"/>
<keyword evidence="6 10" id="KW-1133">Transmembrane helix</keyword>
<comment type="caution">
    <text evidence="10">Lacks conserved residue(s) required for the propagation of feature annotation.</text>
</comment>
<keyword evidence="10" id="KW-0813">Transport</keyword>
<feature type="transmembrane region" description="Helical" evidence="10">
    <location>
        <begin position="243"/>
        <end position="267"/>
    </location>
</feature>
<evidence type="ECO:0000256" key="1">
    <source>
        <dbReference type="ARBA" id="ARBA00004477"/>
    </source>
</evidence>
<evidence type="ECO:0000256" key="11">
    <source>
        <dbReference type="SAM" id="MobiDB-lite"/>
    </source>
</evidence>
<proteinExistence type="inferred from homology"/>
<dbReference type="STRING" id="658196.A0A397TJ88"/>